<proteinExistence type="predicted"/>
<evidence type="ECO:0000313" key="1">
    <source>
        <dbReference type="EMBL" id="MPN56479.1"/>
    </source>
</evidence>
<dbReference type="AlphaFoldDB" id="A0A645J194"/>
<gene>
    <name evidence="1" type="ORF">SDC9_204169</name>
</gene>
<reference evidence="1" key="1">
    <citation type="submission" date="2019-08" db="EMBL/GenBank/DDBJ databases">
        <authorList>
            <person name="Kucharzyk K."/>
            <person name="Murdoch R.W."/>
            <person name="Higgins S."/>
            <person name="Loffler F."/>
        </authorList>
    </citation>
    <scope>NUCLEOTIDE SEQUENCE</scope>
</reference>
<protein>
    <submittedName>
        <fullName evidence="1">Uncharacterized protein</fullName>
    </submittedName>
</protein>
<organism evidence="1">
    <name type="scientific">bioreactor metagenome</name>
    <dbReference type="NCBI Taxonomy" id="1076179"/>
    <lineage>
        <taxon>unclassified sequences</taxon>
        <taxon>metagenomes</taxon>
        <taxon>ecological metagenomes</taxon>
    </lineage>
</organism>
<sequence length="67" mass="7622">MCGEHACSKKTCINIIAQQIIAYRIANQQRNDKRVKSKGEALVPVLHKFTQIELQPDYEHDVKQADG</sequence>
<name>A0A645J194_9ZZZZ</name>
<dbReference type="EMBL" id="VSSQ01126857">
    <property type="protein sequence ID" value="MPN56479.1"/>
    <property type="molecule type" value="Genomic_DNA"/>
</dbReference>
<comment type="caution">
    <text evidence="1">The sequence shown here is derived from an EMBL/GenBank/DDBJ whole genome shotgun (WGS) entry which is preliminary data.</text>
</comment>
<accession>A0A645J194</accession>